<accession>A0ABV6HR71</accession>
<keyword evidence="5" id="KW-1185">Reference proteome</keyword>
<dbReference type="InterPro" id="IPR032508">
    <property type="entry name" value="FecR_C"/>
</dbReference>
<comment type="caution">
    <text evidence="4">The sequence shown here is derived from an EMBL/GenBank/DDBJ whole genome shotgun (WGS) entry which is preliminary data.</text>
</comment>
<dbReference type="PANTHER" id="PTHR30273">
    <property type="entry name" value="PERIPLASMIC SIGNAL SENSOR AND SIGMA FACTOR ACTIVATOR FECR-RELATED"/>
    <property type="match status" value="1"/>
</dbReference>
<evidence type="ECO:0000256" key="1">
    <source>
        <dbReference type="SAM" id="Phobius"/>
    </source>
</evidence>
<keyword evidence="1" id="KW-0472">Membrane</keyword>
<dbReference type="Gene3D" id="2.60.120.1440">
    <property type="match status" value="1"/>
</dbReference>
<dbReference type="Pfam" id="PF16344">
    <property type="entry name" value="FecR_C"/>
    <property type="match status" value="1"/>
</dbReference>
<protein>
    <submittedName>
        <fullName evidence="4">FecR family protein</fullName>
    </submittedName>
</protein>
<dbReference type="PANTHER" id="PTHR30273:SF2">
    <property type="entry name" value="PROTEIN FECR"/>
    <property type="match status" value="1"/>
</dbReference>
<evidence type="ECO:0000259" key="3">
    <source>
        <dbReference type="Pfam" id="PF16344"/>
    </source>
</evidence>
<dbReference type="Proteomes" id="UP001589774">
    <property type="component" value="Unassembled WGS sequence"/>
</dbReference>
<dbReference type="InterPro" id="IPR006860">
    <property type="entry name" value="FecR"/>
</dbReference>
<dbReference type="EMBL" id="JBHLWO010000005">
    <property type="protein sequence ID" value="MFC0321366.1"/>
    <property type="molecule type" value="Genomic_DNA"/>
</dbReference>
<evidence type="ECO:0000313" key="4">
    <source>
        <dbReference type="EMBL" id="MFC0321366.1"/>
    </source>
</evidence>
<keyword evidence="1" id="KW-0812">Transmembrane</keyword>
<feature type="domain" description="FecR protein" evidence="2">
    <location>
        <begin position="118"/>
        <end position="210"/>
    </location>
</feature>
<feature type="domain" description="Protein FecR C-terminal" evidence="3">
    <location>
        <begin position="270"/>
        <end position="338"/>
    </location>
</feature>
<reference evidence="4 5" key="1">
    <citation type="submission" date="2024-09" db="EMBL/GenBank/DDBJ databases">
        <authorList>
            <person name="Sun Q."/>
            <person name="Mori K."/>
        </authorList>
    </citation>
    <scope>NUCLEOTIDE SEQUENCE [LARGE SCALE GENOMIC DNA]</scope>
    <source>
        <strain evidence="4 5">CCM 7765</strain>
    </source>
</reference>
<gene>
    <name evidence="4" type="ORF">ACFFI0_23820</name>
</gene>
<dbReference type="Gene3D" id="3.55.50.30">
    <property type="match status" value="1"/>
</dbReference>
<dbReference type="Pfam" id="PF04773">
    <property type="entry name" value="FecR"/>
    <property type="match status" value="1"/>
</dbReference>
<sequence>MSQDRFITLITKEFTNELTASEVSELAGLLQDPLLKARYDLFKAYLSNNQSDHSSDERVFNKIRTKIAQQEAFPISSQKSKNKRYLWKVAAAVFVLIIASIAIMTYLVGISTRQIAYTERAAKKSFTLPDGSKVVLNAESKLIYPKTFKDKQRQVTLVGEGFFDIAKDPKHPFIIHTEQMDIKVLGTSFNLKSYPDDPFSETTLLTGAIEVTLKDRPADRLTLMPSEKLIVRNPTAKDELPESKSSAITQITHLQKMDNTVIETSWIFNKLIFAEQSFVDVSKMLERAYDVKIDFKNQHLKQLKFTGHFERESVTDILNALRLVEPFSYTMQDKKILIY</sequence>
<proteinExistence type="predicted"/>
<evidence type="ECO:0000259" key="2">
    <source>
        <dbReference type="Pfam" id="PF04773"/>
    </source>
</evidence>
<feature type="transmembrane region" description="Helical" evidence="1">
    <location>
        <begin position="85"/>
        <end position="108"/>
    </location>
</feature>
<evidence type="ECO:0000313" key="5">
    <source>
        <dbReference type="Proteomes" id="UP001589774"/>
    </source>
</evidence>
<keyword evidence="1" id="KW-1133">Transmembrane helix</keyword>
<name>A0ABV6HR71_9SPHI</name>
<dbReference type="PIRSF" id="PIRSF018266">
    <property type="entry name" value="FecR"/>
    <property type="match status" value="1"/>
</dbReference>
<dbReference type="InterPro" id="IPR012373">
    <property type="entry name" value="Ferrdict_sens_TM"/>
</dbReference>
<dbReference type="RefSeq" id="WP_165447071.1">
    <property type="nucleotide sequence ID" value="NZ_JBHLWO010000005.1"/>
</dbReference>
<organism evidence="4 5">
    <name type="scientific">Olivibacter oleidegradans</name>
    <dbReference type="NCBI Taxonomy" id="760123"/>
    <lineage>
        <taxon>Bacteria</taxon>
        <taxon>Pseudomonadati</taxon>
        <taxon>Bacteroidota</taxon>
        <taxon>Sphingobacteriia</taxon>
        <taxon>Sphingobacteriales</taxon>
        <taxon>Sphingobacteriaceae</taxon>
        <taxon>Olivibacter</taxon>
    </lineage>
</organism>